<keyword evidence="2" id="KW-0479">Metal-binding</keyword>
<reference evidence="6" key="1">
    <citation type="submission" date="2016-06" db="EMBL/GenBank/DDBJ databases">
        <authorList>
            <person name="Rodrigo-Torres L."/>
            <person name="Arahal R.D."/>
            <person name="Lucena T."/>
        </authorList>
    </citation>
    <scope>NUCLEOTIDE SEQUENCE [LARGE SCALE GENOMIC DNA]</scope>
    <source>
        <strain evidence="6">CECT8203</strain>
    </source>
</reference>
<feature type="binding site" evidence="2">
    <location>
        <position position="29"/>
    </location>
    <ligand>
        <name>Mg(2+)</name>
        <dbReference type="ChEBI" id="CHEBI:18420"/>
        <label>3</label>
    </ligand>
</feature>
<comment type="pathway">
    <text evidence="2">Cofactor biosynthesis; thiamine diphosphate biosynthesis; thiamine diphosphate from thiamine phosphate: step 1/1.</text>
</comment>
<keyword evidence="2" id="KW-0460">Magnesium</keyword>
<dbReference type="EMBL" id="OANU01000123">
    <property type="protein sequence ID" value="SNX50518.1"/>
    <property type="molecule type" value="Genomic_DNA"/>
</dbReference>
<dbReference type="InterPro" id="IPR016188">
    <property type="entry name" value="PurM-like_N"/>
</dbReference>
<dbReference type="Gene3D" id="3.90.650.10">
    <property type="entry name" value="PurM-like C-terminal domain"/>
    <property type="match status" value="1"/>
</dbReference>
<comment type="miscellaneous">
    <text evidence="2">Reaction mechanism of ThiL seems to utilize a direct, inline transfer of the gamma-phosphate of ATP to TMP rather than a phosphorylated enzyme intermediate.</text>
</comment>
<feature type="binding site" evidence="2">
    <location>
        <position position="121"/>
    </location>
    <ligand>
        <name>Mg(2+)</name>
        <dbReference type="ChEBI" id="CHEBI:18420"/>
        <label>1</label>
    </ligand>
</feature>
<feature type="binding site" evidence="2">
    <location>
        <position position="46"/>
    </location>
    <ligand>
        <name>Mg(2+)</name>
        <dbReference type="ChEBI" id="CHEBI:18420"/>
        <label>1</label>
    </ligand>
</feature>
<dbReference type="AlphaFoldDB" id="A0A240EPD2"/>
<evidence type="ECO:0000256" key="2">
    <source>
        <dbReference type="HAMAP-Rule" id="MF_02128"/>
    </source>
</evidence>
<feature type="binding site" evidence="2">
    <location>
        <position position="145"/>
    </location>
    <ligand>
        <name>ATP</name>
        <dbReference type="ChEBI" id="CHEBI:30616"/>
    </ligand>
</feature>
<dbReference type="NCBIfam" id="NF004350">
    <property type="entry name" value="PRK05731.1-1"/>
    <property type="match status" value="1"/>
</dbReference>
<dbReference type="CDD" id="cd02194">
    <property type="entry name" value="ThiL"/>
    <property type="match status" value="1"/>
</dbReference>
<keyword evidence="6" id="KW-1185">Reference proteome</keyword>
<organism evidence="5 6">
    <name type="scientific">Vibrio thalassae</name>
    <dbReference type="NCBI Taxonomy" id="1243014"/>
    <lineage>
        <taxon>Bacteria</taxon>
        <taxon>Pseudomonadati</taxon>
        <taxon>Pseudomonadota</taxon>
        <taxon>Gammaproteobacteria</taxon>
        <taxon>Vibrionales</taxon>
        <taxon>Vibrionaceae</taxon>
        <taxon>Vibrio</taxon>
    </lineage>
</organism>
<dbReference type="Gene3D" id="3.30.1330.10">
    <property type="entry name" value="PurM-like, N-terminal domain"/>
    <property type="match status" value="1"/>
</dbReference>
<feature type="binding site" evidence="2">
    <location>
        <position position="316"/>
    </location>
    <ligand>
        <name>substrate</name>
    </ligand>
</feature>
<dbReference type="Pfam" id="PF02769">
    <property type="entry name" value="AIRS_C"/>
    <property type="match status" value="1"/>
</dbReference>
<sequence>MSGEFSLIDKYFAHKQQQRKDVVLAQGDDCAIVAPPADSHIAISTDTLVSGTHFLSDADPAWIAHKALASNISDLAAMGASPAWVSMGISLPEVNEPWLERFCSAFFSLADYYGIQLIGGDTTKGPLTITLTVQGTIPHGKALTRGGANSGDWIYVTGFLGDAKAGLDVILENNISADKAFNHELEKRHFKSTPRVLAGIALRDIASAAIDISDGLISDLGHILKRSNVGARIDVDLLPISSELMQFVNSLDIAKQYALTSGEEYELCFTVPEANRGQLETALSNTPFTCIGQITGTGNLDLHSNDQPLDWQLGGYDHFKVSQ</sequence>
<keyword evidence="2" id="KW-0067">ATP-binding</keyword>
<evidence type="ECO:0000313" key="6">
    <source>
        <dbReference type="Proteomes" id="UP000219336"/>
    </source>
</evidence>
<dbReference type="InterPro" id="IPR010918">
    <property type="entry name" value="PurM-like_C_dom"/>
</dbReference>
<feature type="binding site" evidence="2">
    <location>
        <position position="29"/>
    </location>
    <ligand>
        <name>Mg(2+)</name>
        <dbReference type="ChEBI" id="CHEBI:18420"/>
        <label>4</label>
    </ligand>
</feature>
<feature type="binding site" evidence="2">
    <location>
        <position position="263"/>
    </location>
    <ligand>
        <name>substrate</name>
    </ligand>
</feature>
<dbReference type="UniPathway" id="UPA00060">
    <property type="reaction ID" value="UER00142"/>
</dbReference>
<dbReference type="SUPFAM" id="SSF56042">
    <property type="entry name" value="PurM C-terminal domain-like"/>
    <property type="match status" value="1"/>
</dbReference>
<name>A0A240EPD2_9VIBR</name>
<dbReference type="PANTHER" id="PTHR30270">
    <property type="entry name" value="THIAMINE-MONOPHOSPHATE KINASE"/>
    <property type="match status" value="1"/>
</dbReference>
<dbReference type="GO" id="GO:0009229">
    <property type="term" value="P:thiamine diphosphate biosynthetic process"/>
    <property type="evidence" value="ECO:0007669"/>
    <property type="project" value="UniProtKB-UniRule"/>
</dbReference>
<comment type="function">
    <text evidence="2">Catalyzes the ATP-dependent phosphorylation of thiamine-monophosphate (TMP) to form thiamine-pyrophosphate (TPP), the active form of vitamin B1.</text>
</comment>
<feature type="domain" description="PurM-like C-terminal" evidence="4">
    <location>
        <begin position="150"/>
        <end position="302"/>
    </location>
</feature>
<dbReference type="OrthoDB" id="9802811at2"/>
<protein>
    <recommendedName>
        <fullName evidence="2">Thiamine-monophosphate kinase</fullName>
        <shortName evidence="2">TMP kinase</shortName>
        <shortName evidence="2">Thiamine-phosphate kinase</shortName>
        <ecNumber evidence="2">2.7.4.16</ecNumber>
    </recommendedName>
</protein>
<comment type="catalytic activity">
    <reaction evidence="2">
        <text>thiamine phosphate + ATP = thiamine diphosphate + ADP</text>
        <dbReference type="Rhea" id="RHEA:15913"/>
        <dbReference type="ChEBI" id="CHEBI:30616"/>
        <dbReference type="ChEBI" id="CHEBI:37575"/>
        <dbReference type="ChEBI" id="CHEBI:58937"/>
        <dbReference type="ChEBI" id="CHEBI:456216"/>
        <dbReference type="EC" id="2.7.4.16"/>
    </reaction>
</comment>
<dbReference type="InterPro" id="IPR036921">
    <property type="entry name" value="PurM-like_N_sf"/>
</dbReference>
<feature type="binding site" evidence="2">
    <location>
        <position position="44"/>
    </location>
    <ligand>
        <name>Mg(2+)</name>
        <dbReference type="ChEBI" id="CHEBI:18420"/>
        <label>4</label>
    </ligand>
</feature>
<dbReference type="GO" id="GO:0009030">
    <property type="term" value="F:thiamine-phosphate kinase activity"/>
    <property type="evidence" value="ECO:0007669"/>
    <property type="project" value="UniProtKB-UniRule"/>
</dbReference>
<feature type="binding site" evidence="2">
    <location>
        <position position="213"/>
    </location>
    <ligand>
        <name>ATP</name>
        <dbReference type="ChEBI" id="CHEBI:30616"/>
    </ligand>
</feature>
<evidence type="ECO:0000259" key="3">
    <source>
        <dbReference type="Pfam" id="PF00586"/>
    </source>
</evidence>
<dbReference type="Pfam" id="PF00586">
    <property type="entry name" value="AIRS"/>
    <property type="match status" value="1"/>
</dbReference>
<feature type="binding site" evidence="2">
    <location>
        <position position="74"/>
    </location>
    <ligand>
        <name>Mg(2+)</name>
        <dbReference type="ChEBI" id="CHEBI:18420"/>
        <label>3</label>
    </ligand>
</feature>
<dbReference type="InterPro" id="IPR036676">
    <property type="entry name" value="PurM-like_C_sf"/>
</dbReference>
<feature type="binding site" evidence="2">
    <location>
        <begin position="120"/>
        <end position="121"/>
    </location>
    <ligand>
        <name>ATP</name>
        <dbReference type="ChEBI" id="CHEBI:30616"/>
    </ligand>
</feature>
<dbReference type="NCBIfam" id="TIGR01379">
    <property type="entry name" value="thiL"/>
    <property type="match status" value="1"/>
</dbReference>
<feature type="binding site" evidence="2">
    <location>
        <position position="46"/>
    </location>
    <ligand>
        <name>Mg(2+)</name>
        <dbReference type="ChEBI" id="CHEBI:18420"/>
        <label>2</label>
    </ligand>
</feature>
<gene>
    <name evidence="2 5" type="primary">thiL</name>
    <name evidence="5" type="ORF">VTH8203_04178</name>
</gene>
<feature type="binding site" evidence="2">
    <location>
        <position position="45"/>
    </location>
    <ligand>
        <name>Mg(2+)</name>
        <dbReference type="ChEBI" id="CHEBI:18420"/>
        <label>1</label>
    </ligand>
</feature>
<accession>A0A240EPD2</accession>
<dbReference type="RefSeq" id="WP_096995440.1">
    <property type="nucleotide sequence ID" value="NZ_JBHSII010000001.1"/>
</dbReference>
<keyword evidence="2" id="KW-0547">Nucleotide-binding</keyword>
<dbReference type="HAMAP" id="MF_02128">
    <property type="entry name" value="TMP_kinase"/>
    <property type="match status" value="1"/>
</dbReference>
<keyword evidence="2 5" id="KW-0418">Kinase</keyword>
<feature type="domain" description="PurM-like N-terminal" evidence="3">
    <location>
        <begin position="27"/>
        <end position="136"/>
    </location>
</feature>
<keyword evidence="1 2" id="KW-0784">Thiamine biosynthesis</keyword>
<feature type="binding site" evidence="2">
    <location>
        <position position="214"/>
    </location>
    <ligand>
        <name>Mg(2+)</name>
        <dbReference type="ChEBI" id="CHEBI:18420"/>
        <label>5</label>
    </ligand>
</feature>
<proteinExistence type="inferred from homology"/>
<feature type="binding site" evidence="2">
    <location>
        <position position="74"/>
    </location>
    <ligand>
        <name>Mg(2+)</name>
        <dbReference type="ChEBI" id="CHEBI:18420"/>
        <label>2</label>
    </ligand>
</feature>
<evidence type="ECO:0000313" key="5">
    <source>
        <dbReference type="EMBL" id="SNX50518.1"/>
    </source>
</evidence>
<dbReference type="SUPFAM" id="SSF55326">
    <property type="entry name" value="PurM N-terminal domain-like"/>
    <property type="match status" value="1"/>
</dbReference>
<comment type="similarity">
    <text evidence="2">Belongs to the thiamine-monophosphate kinase family.</text>
</comment>
<keyword evidence="2 5" id="KW-0808">Transferase</keyword>
<dbReference type="InterPro" id="IPR006283">
    <property type="entry name" value="ThiL-like"/>
</dbReference>
<dbReference type="GO" id="GO:0000287">
    <property type="term" value="F:magnesium ion binding"/>
    <property type="evidence" value="ECO:0007669"/>
    <property type="project" value="UniProtKB-UniRule"/>
</dbReference>
<dbReference type="EC" id="2.7.4.16" evidence="2"/>
<dbReference type="GO" id="GO:0005524">
    <property type="term" value="F:ATP binding"/>
    <property type="evidence" value="ECO:0007669"/>
    <property type="project" value="UniProtKB-UniRule"/>
</dbReference>
<evidence type="ECO:0000256" key="1">
    <source>
        <dbReference type="ARBA" id="ARBA00022977"/>
    </source>
</evidence>
<dbReference type="Proteomes" id="UP000219336">
    <property type="component" value="Unassembled WGS sequence"/>
</dbReference>
<feature type="binding site" evidence="2">
    <location>
        <position position="74"/>
    </location>
    <ligand>
        <name>Mg(2+)</name>
        <dbReference type="ChEBI" id="CHEBI:18420"/>
        <label>4</label>
    </ligand>
</feature>
<feature type="binding site" evidence="2">
    <location>
        <position position="53"/>
    </location>
    <ligand>
        <name>substrate</name>
    </ligand>
</feature>
<dbReference type="PIRSF" id="PIRSF005303">
    <property type="entry name" value="Thiam_monoph_kin"/>
    <property type="match status" value="1"/>
</dbReference>
<feature type="binding site" evidence="2">
    <location>
        <position position="211"/>
    </location>
    <ligand>
        <name>Mg(2+)</name>
        <dbReference type="ChEBI" id="CHEBI:18420"/>
        <label>3</label>
    </ligand>
</feature>
<dbReference type="GO" id="GO:0009228">
    <property type="term" value="P:thiamine biosynthetic process"/>
    <property type="evidence" value="ECO:0007669"/>
    <property type="project" value="UniProtKB-KW"/>
</dbReference>
<comment type="caution">
    <text evidence="2">Lacks conserved residue(s) required for the propagation of feature annotation.</text>
</comment>
<evidence type="ECO:0000259" key="4">
    <source>
        <dbReference type="Pfam" id="PF02769"/>
    </source>
</evidence>
<dbReference type="PANTHER" id="PTHR30270:SF0">
    <property type="entry name" value="THIAMINE-MONOPHOSPHATE KINASE"/>
    <property type="match status" value="1"/>
</dbReference>